<dbReference type="InterPro" id="IPR010982">
    <property type="entry name" value="Lambda_DNA-bd_dom_sf"/>
</dbReference>
<dbReference type="RefSeq" id="WP_117679939.1">
    <property type="nucleotide sequence ID" value="NZ_CAJJKC010000004.1"/>
</dbReference>
<proteinExistence type="predicted"/>
<keyword evidence="2" id="KW-0238">DNA-binding</keyword>
<evidence type="ECO:0000256" key="3">
    <source>
        <dbReference type="ARBA" id="ARBA00023163"/>
    </source>
</evidence>
<dbReference type="Gene3D" id="1.10.260.40">
    <property type="entry name" value="lambda repressor-like DNA-binding domains"/>
    <property type="match status" value="1"/>
</dbReference>
<gene>
    <name evidence="5" type="ORF">DXC81_08015</name>
</gene>
<dbReference type="InterPro" id="IPR028082">
    <property type="entry name" value="Peripla_BP_I"/>
</dbReference>
<dbReference type="CDD" id="cd01392">
    <property type="entry name" value="HTH_LacI"/>
    <property type="match status" value="1"/>
</dbReference>
<dbReference type="CDD" id="cd06267">
    <property type="entry name" value="PBP1_LacI_sugar_binding-like"/>
    <property type="match status" value="1"/>
</dbReference>
<dbReference type="SUPFAM" id="SSF53822">
    <property type="entry name" value="Periplasmic binding protein-like I"/>
    <property type="match status" value="1"/>
</dbReference>
<dbReference type="SUPFAM" id="SSF47413">
    <property type="entry name" value="lambda repressor-like DNA-binding domains"/>
    <property type="match status" value="1"/>
</dbReference>
<sequence length="365" mass="39372">MAKVTIQDVANEAGVSLGTVSNALNHPDKLKPSTLDAVRQAMSRLGFMPNQSARMLAGGRNASFGLVLPRLDHGFSLQIANGAHSEARRHGYGLLIANADNDEILENNYLRYFMGTQMSGVLVQPMAIGDWRPYSEAFPVPTVYLDIHSDQPGYFVAADNLAQGQLIAEHAISCGSQRIAVIGTSEYMQLALRVKGIERVAAANPQASFEFLDEGEWNLARDGFMIAQRLANQPADRRPDFILALTDVLATGVIAGVQDAGLSVPNDIAVAGCDGNPLAWSGSVPLTTCAPPGYEIGRRGVQFLIDQIERRRALASGEAKPEDFADEDPCHQTMIRPFLLARQSTVAKTTHQQSAEAALNLGTYL</sequence>
<dbReference type="PANTHER" id="PTHR30146:SF109">
    <property type="entry name" value="HTH-TYPE TRANSCRIPTIONAL REGULATOR GALS"/>
    <property type="match status" value="1"/>
</dbReference>
<dbReference type="Gene3D" id="3.40.50.2300">
    <property type="match status" value="2"/>
</dbReference>
<dbReference type="InterPro" id="IPR046335">
    <property type="entry name" value="LacI/GalR-like_sensor"/>
</dbReference>
<accession>A0A3E4QQW4</accession>
<dbReference type="Pfam" id="PF13377">
    <property type="entry name" value="Peripla_BP_3"/>
    <property type="match status" value="1"/>
</dbReference>
<dbReference type="PROSITE" id="PS00356">
    <property type="entry name" value="HTH_LACI_1"/>
    <property type="match status" value="1"/>
</dbReference>
<dbReference type="InterPro" id="IPR000843">
    <property type="entry name" value="HTH_LacI"/>
</dbReference>
<dbReference type="GO" id="GO:0003700">
    <property type="term" value="F:DNA-binding transcription factor activity"/>
    <property type="evidence" value="ECO:0007669"/>
    <property type="project" value="TreeGrafter"/>
</dbReference>
<dbReference type="EMBL" id="QSRJ01000009">
    <property type="protein sequence ID" value="RGL09535.1"/>
    <property type="molecule type" value="Genomic_DNA"/>
</dbReference>
<keyword evidence="1" id="KW-0805">Transcription regulation</keyword>
<evidence type="ECO:0000256" key="1">
    <source>
        <dbReference type="ARBA" id="ARBA00023015"/>
    </source>
</evidence>
<dbReference type="AlphaFoldDB" id="A0A3E4QQW4"/>
<feature type="domain" description="HTH lacI-type" evidence="4">
    <location>
        <begin position="4"/>
        <end position="58"/>
    </location>
</feature>
<dbReference type="Pfam" id="PF00356">
    <property type="entry name" value="LacI"/>
    <property type="match status" value="1"/>
</dbReference>
<dbReference type="Proteomes" id="UP000260943">
    <property type="component" value="Unassembled WGS sequence"/>
</dbReference>
<reference evidence="5 6" key="1">
    <citation type="submission" date="2018-08" db="EMBL/GenBank/DDBJ databases">
        <title>A genome reference for cultivated species of the human gut microbiota.</title>
        <authorList>
            <person name="Zou Y."/>
            <person name="Xue W."/>
            <person name="Luo G."/>
        </authorList>
    </citation>
    <scope>NUCLEOTIDE SEQUENCE [LARGE SCALE GENOMIC DNA]</scope>
    <source>
        <strain evidence="5 6">TF08-14</strain>
    </source>
</reference>
<comment type="caution">
    <text evidence="5">The sequence shown here is derived from an EMBL/GenBank/DDBJ whole genome shotgun (WGS) entry which is preliminary data.</text>
</comment>
<dbReference type="PANTHER" id="PTHR30146">
    <property type="entry name" value="LACI-RELATED TRANSCRIPTIONAL REPRESSOR"/>
    <property type="match status" value="1"/>
</dbReference>
<evidence type="ECO:0000313" key="6">
    <source>
        <dbReference type="Proteomes" id="UP000260943"/>
    </source>
</evidence>
<name>A0A3E4QQW4_9ACTN</name>
<protein>
    <submittedName>
        <fullName evidence="5">LacI family transcriptional regulator</fullName>
    </submittedName>
</protein>
<organism evidence="5 6">
    <name type="scientific">Collinsella tanakaei</name>
    <dbReference type="NCBI Taxonomy" id="626935"/>
    <lineage>
        <taxon>Bacteria</taxon>
        <taxon>Bacillati</taxon>
        <taxon>Actinomycetota</taxon>
        <taxon>Coriobacteriia</taxon>
        <taxon>Coriobacteriales</taxon>
        <taxon>Coriobacteriaceae</taxon>
        <taxon>Collinsella</taxon>
    </lineage>
</organism>
<keyword evidence="3" id="KW-0804">Transcription</keyword>
<evidence type="ECO:0000259" key="4">
    <source>
        <dbReference type="PROSITE" id="PS50932"/>
    </source>
</evidence>
<dbReference type="SMART" id="SM00354">
    <property type="entry name" value="HTH_LACI"/>
    <property type="match status" value="1"/>
</dbReference>
<dbReference type="GO" id="GO:0000976">
    <property type="term" value="F:transcription cis-regulatory region binding"/>
    <property type="evidence" value="ECO:0007669"/>
    <property type="project" value="TreeGrafter"/>
</dbReference>
<evidence type="ECO:0000256" key="2">
    <source>
        <dbReference type="ARBA" id="ARBA00023125"/>
    </source>
</evidence>
<dbReference type="PROSITE" id="PS50932">
    <property type="entry name" value="HTH_LACI_2"/>
    <property type="match status" value="1"/>
</dbReference>
<evidence type="ECO:0000313" key="5">
    <source>
        <dbReference type="EMBL" id="RGL09535.1"/>
    </source>
</evidence>